<reference evidence="2 3" key="1">
    <citation type="submission" date="2018-02" db="EMBL/GenBank/DDBJ databases">
        <title>Genome sequence of the basidiomycete white-rot fungus Phlebia centrifuga.</title>
        <authorList>
            <person name="Granchi Z."/>
            <person name="Peng M."/>
            <person name="de Vries R.P."/>
            <person name="Hilden K."/>
            <person name="Makela M.R."/>
            <person name="Grigoriev I."/>
            <person name="Riley R."/>
        </authorList>
    </citation>
    <scope>NUCLEOTIDE SEQUENCE [LARGE SCALE GENOMIC DNA]</scope>
    <source>
        <strain evidence="2 3">FBCC195</strain>
    </source>
</reference>
<keyword evidence="3" id="KW-1185">Reference proteome</keyword>
<evidence type="ECO:0000313" key="2">
    <source>
        <dbReference type="EMBL" id="PSR85864.1"/>
    </source>
</evidence>
<accession>A0A2R6P5M4</accession>
<evidence type="ECO:0000313" key="3">
    <source>
        <dbReference type="Proteomes" id="UP000186601"/>
    </source>
</evidence>
<proteinExistence type="predicted"/>
<protein>
    <recommendedName>
        <fullName evidence="4">C2H2-type domain-containing protein</fullName>
    </recommendedName>
</protein>
<comment type="caution">
    <text evidence="2">The sequence shown here is derived from an EMBL/GenBank/DDBJ whole genome shotgun (WGS) entry which is preliminary data.</text>
</comment>
<evidence type="ECO:0000256" key="1">
    <source>
        <dbReference type="SAM" id="MobiDB-lite"/>
    </source>
</evidence>
<dbReference type="OrthoDB" id="427030at2759"/>
<dbReference type="Proteomes" id="UP000186601">
    <property type="component" value="Unassembled WGS sequence"/>
</dbReference>
<organism evidence="2 3">
    <name type="scientific">Hermanssonia centrifuga</name>
    <dbReference type="NCBI Taxonomy" id="98765"/>
    <lineage>
        <taxon>Eukaryota</taxon>
        <taxon>Fungi</taxon>
        <taxon>Dikarya</taxon>
        <taxon>Basidiomycota</taxon>
        <taxon>Agaricomycotina</taxon>
        <taxon>Agaricomycetes</taxon>
        <taxon>Polyporales</taxon>
        <taxon>Meruliaceae</taxon>
        <taxon>Hermanssonia</taxon>
    </lineage>
</organism>
<gene>
    <name evidence="2" type="ORF">PHLCEN_2v5340</name>
</gene>
<dbReference type="STRING" id="98765.A0A2R6P5M4"/>
<name>A0A2R6P5M4_9APHY</name>
<feature type="compositionally biased region" description="Basic and acidic residues" evidence="1">
    <location>
        <begin position="16"/>
        <end position="28"/>
    </location>
</feature>
<dbReference type="EMBL" id="MLYV02000523">
    <property type="protein sequence ID" value="PSR85864.1"/>
    <property type="molecule type" value="Genomic_DNA"/>
</dbReference>
<sequence>MEENLISLHTDSGNSSDEHPPKKRRGGEVGRDFICSVEGCNKDFKSRHLAKLHYCGSDSDSDTVSQSGYDSEQVATKVVVGLEIDDITGKTYATRSQLKLAGAGALSCPYPELQALVSNVDDIPTGSKNCEYVFTRAYDFRRHLKVAHGIEADKERVDEWTNNAKKAKASTSN</sequence>
<dbReference type="AlphaFoldDB" id="A0A2R6P5M4"/>
<feature type="region of interest" description="Disordered" evidence="1">
    <location>
        <begin position="1"/>
        <end position="28"/>
    </location>
</feature>
<evidence type="ECO:0008006" key="4">
    <source>
        <dbReference type="Google" id="ProtNLM"/>
    </source>
</evidence>